<dbReference type="EMBL" id="BARS01047377">
    <property type="protein sequence ID" value="GAG39334.1"/>
    <property type="molecule type" value="Genomic_DNA"/>
</dbReference>
<sequence length="137" mass="15711">MVYIPPKGAPKKAVKTLKKVTRAVNLKNYPKAIKLAESALLLYPDYSDAWAILGMLYRNARNYEKSNYACIRALETFEQFAVVVRYHPGKVITNLVPIWTDLGRNYLEGTKEIAYAYFCLNKAYELNADEQVKRIIS</sequence>
<gene>
    <name evidence="1" type="ORF">S01H1_71171</name>
</gene>
<feature type="non-terminal residue" evidence="1">
    <location>
        <position position="137"/>
    </location>
</feature>
<dbReference type="AlphaFoldDB" id="X0X7W5"/>
<accession>X0X7W5</accession>
<organism evidence="1">
    <name type="scientific">marine sediment metagenome</name>
    <dbReference type="NCBI Taxonomy" id="412755"/>
    <lineage>
        <taxon>unclassified sequences</taxon>
        <taxon>metagenomes</taxon>
        <taxon>ecological metagenomes</taxon>
    </lineage>
</organism>
<protein>
    <submittedName>
        <fullName evidence="1">Uncharacterized protein</fullName>
    </submittedName>
</protein>
<comment type="caution">
    <text evidence="1">The sequence shown here is derived from an EMBL/GenBank/DDBJ whole genome shotgun (WGS) entry which is preliminary data.</text>
</comment>
<dbReference type="InterPro" id="IPR011990">
    <property type="entry name" value="TPR-like_helical_dom_sf"/>
</dbReference>
<dbReference type="Gene3D" id="1.25.40.10">
    <property type="entry name" value="Tetratricopeptide repeat domain"/>
    <property type="match status" value="1"/>
</dbReference>
<dbReference type="SUPFAM" id="SSF48452">
    <property type="entry name" value="TPR-like"/>
    <property type="match status" value="1"/>
</dbReference>
<evidence type="ECO:0000313" key="1">
    <source>
        <dbReference type="EMBL" id="GAG39334.1"/>
    </source>
</evidence>
<proteinExistence type="predicted"/>
<reference evidence="1" key="1">
    <citation type="journal article" date="2014" name="Front. Microbiol.">
        <title>High frequency of phylogenetically diverse reductive dehalogenase-homologous genes in deep subseafloor sedimentary metagenomes.</title>
        <authorList>
            <person name="Kawai M."/>
            <person name="Futagami T."/>
            <person name="Toyoda A."/>
            <person name="Takaki Y."/>
            <person name="Nishi S."/>
            <person name="Hori S."/>
            <person name="Arai W."/>
            <person name="Tsubouchi T."/>
            <person name="Morono Y."/>
            <person name="Uchiyama I."/>
            <person name="Ito T."/>
            <person name="Fujiyama A."/>
            <person name="Inagaki F."/>
            <person name="Takami H."/>
        </authorList>
    </citation>
    <scope>NUCLEOTIDE SEQUENCE</scope>
    <source>
        <strain evidence="1">Expedition CK06-06</strain>
    </source>
</reference>
<name>X0X7W5_9ZZZZ</name>